<name>A0ABY1L1E1_9FLAO</name>
<gene>
    <name evidence="3" type="ORF">SAMN05421766_10827</name>
</gene>
<evidence type="ECO:0000313" key="4">
    <source>
        <dbReference type="Proteomes" id="UP000185728"/>
    </source>
</evidence>
<dbReference type="RefSeq" id="WP_175609928.1">
    <property type="nucleotide sequence ID" value="NZ_FTOB01000008.1"/>
</dbReference>
<feature type="chain" id="PRO_5046760198" description="Collagen triple helix repeat-containing protein" evidence="2">
    <location>
        <begin position="21"/>
        <end position="205"/>
    </location>
</feature>
<sequence>MKTTVKILTSMVMVFTIALASCSKDGVDGDVGAQGATGLQGPQGEQGLKGDKGDQGEPGTVNVMYSDWLDQDFNFSDEASYKSMRVIEANLTRDFLNNGGIVLGFFRRTKNSIYQLPRVFDYGGFAIRHDFVAIHFPDRGEVRFNVSSIDDTDLSEHELIGSSISEPQYRYVMIPGGVSLSGRSSRPNFEKMSYEEIAAYFDLED</sequence>
<feature type="region of interest" description="Disordered" evidence="1">
    <location>
        <begin position="33"/>
        <end position="57"/>
    </location>
</feature>
<reference evidence="3 4" key="1">
    <citation type="submission" date="2017-01" db="EMBL/GenBank/DDBJ databases">
        <authorList>
            <person name="Varghese N."/>
            <person name="Submissions S."/>
        </authorList>
    </citation>
    <scope>NUCLEOTIDE SEQUENCE [LARGE SCALE GENOMIC DNA]</scope>
    <source>
        <strain evidence="3 4">DSM 2061</strain>
    </source>
</reference>
<comment type="caution">
    <text evidence="3">The sequence shown here is derived from an EMBL/GenBank/DDBJ whole genome shotgun (WGS) entry which is preliminary data.</text>
</comment>
<protein>
    <recommendedName>
        <fullName evidence="5">Collagen triple helix repeat-containing protein</fullName>
    </recommendedName>
</protein>
<organism evidence="3 4">
    <name type="scientific">Zobellia uliginosa</name>
    <dbReference type="NCBI Taxonomy" id="143224"/>
    <lineage>
        <taxon>Bacteria</taxon>
        <taxon>Pseudomonadati</taxon>
        <taxon>Bacteroidota</taxon>
        <taxon>Flavobacteriia</taxon>
        <taxon>Flavobacteriales</taxon>
        <taxon>Flavobacteriaceae</taxon>
        <taxon>Zobellia</taxon>
    </lineage>
</organism>
<keyword evidence="4" id="KW-1185">Reference proteome</keyword>
<keyword evidence="2" id="KW-0732">Signal</keyword>
<evidence type="ECO:0000313" key="3">
    <source>
        <dbReference type="EMBL" id="SIT05313.1"/>
    </source>
</evidence>
<proteinExistence type="predicted"/>
<feature type="signal peptide" evidence="2">
    <location>
        <begin position="1"/>
        <end position="20"/>
    </location>
</feature>
<dbReference type="Gene3D" id="1.20.5.320">
    <property type="entry name" value="6-Phosphogluconate Dehydrogenase, domain 3"/>
    <property type="match status" value="1"/>
</dbReference>
<dbReference type="PROSITE" id="PS51257">
    <property type="entry name" value="PROKAR_LIPOPROTEIN"/>
    <property type="match status" value="1"/>
</dbReference>
<evidence type="ECO:0000256" key="2">
    <source>
        <dbReference type="SAM" id="SignalP"/>
    </source>
</evidence>
<dbReference type="EMBL" id="FTOB01000008">
    <property type="protein sequence ID" value="SIT05313.1"/>
    <property type="molecule type" value="Genomic_DNA"/>
</dbReference>
<evidence type="ECO:0000256" key="1">
    <source>
        <dbReference type="SAM" id="MobiDB-lite"/>
    </source>
</evidence>
<dbReference type="Proteomes" id="UP000185728">
    <property type="component" value="Unassembled WGS sequence"/>
</dbReference>
<accession>A0ABY1L1E1</accession>
<evidence type="ECO:0008006" key="5">
    <source>
        <dbReference type="Google" id="ProtNLM"/>
    </source>
</evidence>